<dbReference type="AlphaFoldDB" id="D5WMG4"/>
<protein>
    <submittedName>
        <fullName evidence="2">Peptidase M15A</fullName>
    </submittedName>
</protein>
<dbReference type="Proteomes" id="UP000002190">
    <property type="component" value="Chromosome 3"/>
</dbReference>
<evidence type="ECO:0000313" key="3">
    <source>
        <dbReference type="Proteomes" id="UP000002190"/>
    </source>
</evidence>
<dbReference type="eggNOG" id="COG3108">
    <property type="taxonomic scope" value="Bacteria"/>
</dbReference>
<dbReference type="InterPro" id="IPR013230">
    <property type="entry name" value="Peptidase_M15A_C"/>
</dbReference>
<dbReference type="RefSeq" id="WP_013094197.1">
    <property type="nucleotide sequence ID" value="NC_014119.1"/>
</dbReference>
<dbReference type="InterPro" id="IPR009045">
    <property type="entry name" value="Zn_M74/Hedgehog-like"/>
</dbReference>
<dbReference type="GeneID" id="301097633"/>
<sequence>MTRLTDHFTLEELTQSETATRRRIDNTPSPAIVENLTRTAQTLEQVRALLCSRPVLVSSGYRSPALNTAVGGAANSAHMTGLAADFICPGFGSPLEICRKIAASNIPFDQLIQEGTWVHIGLAPGGQKARQQVLTANFGVGGTTYTNGIA</sequence>
<feature type="domain" description="Peptidase M15A C-terminal" evidence="1">
    <location>
        <begin position="7"/>
        <end position="120"/>
    </location>
</feature>
<dbReference type="HOGENOM" id="CLU_124897_0_1_4"/>
<dbReference type="EMBL" id="CP002015">
    <property type="protein sequence ID" value="ADG20410.1"/>
    <property type="molecule type" value="Genomic_DNA"/>
</dbReference>
<gene>
    <name evidence="2" type="ordered locus">BC1002_6569</name>
</gene>
<name>D5WMG4_PARAM</name>
<reference evidence="3" key="1">
    <citation type="submission" date="2010-04" db="EMBL/GenBank/DDBJ databases">
        <title>Complete sequence of chromosome 3 of Burkholderia sp. CCGE1002.</title>
        <authorList>
            <consortium name="US DOE Joint Genome Institute"/>
            <person name="Lucas S."/>
            <person name="Copeland A."/>
            <person name="Lapidus A."/>
            <person name="Cheng J.-F."/>
            <person name="Bruce D."/>
            <person name="Goodwin L."/>
            <person name="Pitluck S."/>
            <person name="Chertkov O."/>
            <person name="Detter J.C."/>
            <person name="Han C."/>
            <person name="Tapia R."/>
            <person name="Land M."/>
            <person name="Hauser L."/>
            <person name="Kyrpides N."/>
            <person name="Ovchinnikova G."/>
            <person name="Martinez-Romero E."/>
            <person name="Hernandez M.A.R."/>
            <person name="Tiedje J.M."/>
            <person name="Woyke T."/>
        </authorList>
    </citation>
    <scope>NUCLEOTIDE SEQUENCE [LARGE SCALE GENOMIC DNA]</scope>
    <source>
        <strain evidence="3">CCGE1002</strain>
    </source>
</reference>
<proteinExistence type="predicted"/>
<dbReference type="STRING" id="640511.BC1002_6569"/>
<dbReference type="SUPFAM" id="SSF55166">
    <property type="entry name" value="Hedgehog/DD-peptidase"/>
    <property type="match status" value="1"/>
</dbReference>
<dbReference type="Pfam" id="PF08291">
    <property type="entry name" value="Peptidase_M15_3"/>
    <property type="match status" value="1"/>
</dbReference>
<reference evidence="2 3" key="2">
    <citation type="journal article" date="2012" name="J. Bacteriol.">
        <title>Genome Sequences of Burkholderia sp. Strains CCGE1002 and H160, Isolated from Legume Nodules in Mexico and Brazil.</title>
        <authorList>
            <person name="Ormeno-Orrillo E."/>
            <person name="Rogel M.A."/>
            <person name="Chueire L.M."/>
            <person name="Tiedje J.M."/>
            <person name="Martinez-Romero E."/>
            <person name="Hungria M."/>
        </authorList>
    </citation>
    <scope>NUCLEOTIDE SEQUENCE [LARGE SCALE GENOMIC DNA]</scope>
    <source>
        <strain evidence="2 3">CCGE1002</strain>
    </source>
</reference>
<accession>D5WMG4</accession>
<dbReference type="KEGG" id="bge:BC1002_6569"/>
<evidence type="ECO:0000259" key="1">
    <source>
        <dbReference type="Pfam" id="PF08291"/>
    </source>
</evidence>
<evidence type="ECO:0000313" key="2">
    <source>
        <dbReference type="EMBL" id="ADG20410.1"/>
    </source>
</evidence>
<dbReference type="Gene3D" id="3.30.1380.10">
    <property type="match status" value="1"/>
</dbReference>
<organism evidence="2 3">
    <name type="scientific">Paraburkholderia atlantica</name>
    <dbReference type="NCBI Taxonomy" id="2654982"/>
    <lineage>
        <taxon>Bacteria</taxon>
        <taxon>Pseudomonadati</taxon>
        <taxon>Pseudomonadota</taxon>
        <taxon>Betaproteobacteria</taxon>
        <taxon>Burkholderiales</taxon>
        <taxon>Burkholderiaceae</taxon>
        <taxon>Paraburkholderia</taxon>
    </lineage>
</organism>